<evidence type="ECO:0000313" key="15">
    <source>
        <dbReference type="EMBL" id="NXB79403.1"/>
    </source>
</evidence>
<evidence type="ECO:0000256" key="4">
    <source>
        <dbReference type="ARBA" id="ARBA00012483"/>
    </source>
</evidence>
<sequence length="666" mass="75023">MDRSRHRAGNGNEQAPSQERSHGEGERQRQLERLSREEAYYQFINELNEEDYRLMRDRNLLGTPGEITAEELQQRLEGAKERLTSQSDLDNREGEDSEVLGENSNGDSLLEWLNTFRRTGNATRSGQSGNQTWRAVSRTNPNSGEFRFSLEININHDHNSFETSGEEYVDIDATRLYVERRRQLVAGSVATRTRSMAAREANNEAARTRLLRRAMALRSEIVSHAVSGRLRSRTRELTGQTNNTTRNNSVAAGEPREMPERGTSARVRRGRARTNVRMNTNQRLEILRLRSTLSSRSRSPLQRQGDAARSEERDQRQDRNAQQVNRSRRQTAQVSPEPTEEQARGNTQAPQLSSVAPSLGITLEEEESSRPVAAVRRHPTITLDLQVRRIRPGENRDRDSIASRTRSRVGMSENTVTFESDSGGFRRTISRSERAGIRTYISTIRIPLRRISETGLGEPSSVALRSILRQIMTGFGELSSLMETESNSEVQRGGHRSADAHSNSSSANSSDPSGVLSRNGHAADGSSERNGQRGGSQRSGRNHENQDSRQSQDPNNLVENGTLPILRLAHFFLLNEDDDDEDRLRGLTKEQIDNLTTRNYGDVHTENEWSKTCSVCINEYATGNKLRQLPCMHEFHIHCIDRWLSENSTCPICRQPVLGSNATGNG</sequence>
<feature type="non-terminal residue" evidence="15">
    <location>
        <position position="666"/>
    </location>
</feature>
<keyword evidence="10" id="KW-0539">Nucleus</keyword>
<evidence type="ECO:0000256" key="11">
    <source>
        <dbReference type="ARBA" id="ARBA00038418"/>
    </source>
</evidence>
<dbReference type="GO" id="GO:0045893">
    <property type="term" value="P:positive regulation of DNA-templated transcription"/>
    <property type="evidence" value="ECO:0007669"/>
    <property type="project" value="TreeGrafter"/>
</dbReference>
<feature type="compositionally biased region" description="Low complexity" evidence="13">
    <location>
        <begin position="289"/>
        <end position="301"/>
    </location>
</feature>
<dbReference type="EMBL" id="WBMY01014128">
    <property type="protein sequence ID" value="NXB79403.1"/>
    <property type="molecule type" value="Genomic_DNA"/>
</dbReference>
<dbReference type="GO" id="GO:0061630">
    <property type="term" value="F:ubiquitin protein ligase activity"/>
    <property type="evidence" value="ECO:0007669"/>
    <property type="project" value="UniProtKB-EC"/>
</dbReference>
<reference evidence="15" key="1">
    <citation type="submission" date="2019-09" db="EMBL/GenBank/DDBJ databases">
        <title>Bird 10,000 Genomes (B10K) Project - Family phase.</title>
        <authorList>
            <person name="Zhang G."/>
        </authorList>
    </citation>
    <scope>NUCLEOTIDE SEQUENCE</scope>
    <source>
        <strain evidence="15">B10K-DU-001-63</strain>
        <tissue evidence="15">Muscle</tissue>
    </source>
</reference>
<dbReference type="CDD" id="cd16673">
    <property type="entry name" value="RING-H2_RNF6"/>
    <property type="match status" value="1"/>
</dbReference>
<evidence type="ECO:0000259" key="14">
    <source>
        <dbReference type="PROSITE" id="PS50089"/>
    </source>
</evidence>
<dbReference type="Pfam" id="PF25914">
    <property type="entry name" value="RNF6_N"/>
    <property type="match status" value="1"/>
</dbReference>
<dbReference type="Proteomes" id="UP000660704">
    <property type="component" value="Unassembled WGS sequence"/>
</dbReference>
<feature type="compositionally biased region" description="Basic and acidic residues" evidence="13">
    <location>
        <begin position="80"/>
        <end position="94"/>
    </location>
</feature>
<dbReference type="AlphaFoldDB" id="A0A851JJ00"/>
<comment type="pathway">
    <text evidence="3">Protein modification; protein ubiquitination.</text>
</comment>
<dbReference type="InterPro" id="IPR058896">
    <property type="entry name" value="RNF6/12_N"/>
</dbReference>
<dbReference type="Gene3D" id="3.30.40.10">
    <property type="entry name" value="Zinc/RING finger domain, C3HC4 (zinc finger)"/>
    <property type="match status" value="1"/>
</dbReference>
<evidence type="ECO:0000256" key="7">
    <source>
        <dbReference type="ARBA" id="ARBA00022771"/>
    </source>
</evidence>
<accession>A0A851JJ00</accession>
<dbReference type="Pfam" id="PF13639">
    <property type="entry name" value="zf-RING_2"/>
    <property type="match status" value="1"/>
</dbReference>
<organism evidence="15 16">
    <name type="scientific">Donacobius atricapilla</name>
    <dbReference type="NCBI Taxonomy" id="237420"/>
    <lineage>
        <taxon>Eukaryota</taxon>
        <taxon>Metazoa</taxon>
        <taxon>Chordata</taxon>
        <taxon>Craniata</taxon>
        <taxon>Vertebrata</taxon>
        <taxon>Euteleostomi</taxon>
        <taxon>Archelosauria</taxon>
        <taxon>Archosauria</taxon>
        <taxon>Dinosauria</taxon>
        <taxon>Saurischia</taxon>
        <taxon>Theropoda</taxon>
        <taxon>Coelurosauria</taxon>
        <taxon>Aves</taxon>
        <taxon>Neognathae</taxon>
        <taxon>Neoaves</taxon>
        <taxon>Telluraves</taxon>
        <taxon>Australaves</taxon>
        <taxon>Passeriformes</taxon>
        <taxon>Mimidae</taxon>
        <taxon>Donacobius</taxon>
    </lineage>
</organism>
<keyword evidence="6" id="KW-0479">Metal-binding</keyword>
<keyword evidence="16" id="KW-1185">Reference proteome</keyword>
<evidence type="ECO:0000313" key="16">
    <source>
        <dbReference type="Proteomes" id="UP000660704"/>
    </source>
</evidence>
<dbReference type="SUPFAM" id="SSF57850">
    <property type="entry name" value="RING/U-box"/>
    <property type="match status" value="1"/>
</dbReference>
<dbReference type="GO" id="GO:0016874">
    <property type="term" value="F:ligase activity"/>
    <property type="evidence" value="ECO:0007669"/>
    <property type="project" value="UniProtKB-KW"/>
</dbReference>
<feature type="region of interest" description="Disordered" evidence="13">
    <location>
        <begin position="1"/>
        <end position="33"/>
    </location>
</feature>
<keyword evidence="7 12" id="KW-0863">Zinc-finger</keyword>
<dbReference type="InterPro" id="IPR013083">
    <property type="entry name" value="Znf_RING/FYVE/PHD"/>
</dbReference>
<dbReference type="GO" id="GO:0008270">
    <property type="term" value="F:zinc ion binding"/>
    <property type="evidence" value="ECO:0007669"/>
    <property type="project" value="UniProtKB-KW"/>
</dbReference>
<evidence type="ECO:0000256" key="13">
    <source>
        <dbReference type="SAM" id="MobiDB-lite"/>
    </source>
</evidence>
<feature type="domain" description="RING-type" evidence="14">
    <location>
        <begin position="613"/>
        <end position="654"/>
    </location>
</feature>
<evidence type="ECO:0000256" key="2">
    <source>
        <dbReference type="ARBA" id="ARBA00004123"/>
    </source>
</evidence>
<dbReference type="PROSITE" id="PS50089">
    <property type="entry name" value="ZF_RING_2"/>
    <property type="match status" value="1"/>
</dbReference>
<protein>
    <recommendedName>
        <fullName evidence="4">RING-type E3 ubiquitin transferase</fullName>
        <ecNumber evidence="4">2.3.2.27</ecNumber>
    </recommendedName>
</protein>
<feature type="region of interest" description="Disordered" evidence="13">
    <location>
        <begin position="120"/>
        <end position="140"/>
    </location>
</feature>
<comment type="similarity">
    <text evidence="11">Belongs to the RNF12 family.</text>
</comment>
<dbReference type="EC" id="2.3.2.27" evidence="4"/>
<keyword evidence="9" id="KW-0862">Zinc</keyword>
<feature type="region of interest" description="Disordered" evidence="13">
    <location>
        <begin position="483"/>
        <end position="559"/>
    </location>
</feature>
<feature type="non-terminal residue" evidence="15">
    <location>
        <position position="1"/>
    </location>
</feature>
<dbReference type="GO" id="GO:0016567">
    <property type="term" value="P:protein ubiquitination"/>
    <property type="evidence" value="ECO:0007669"/>
    <property type="project" value="TreeGrafter"/>
</dbReference>
<gene>
    <name evidence="15" type="primary">Rnf6</name>
    <name evidence="15" type="ORF">DONATR_R01104</name>
</gene>
<dbReference type="SMART" id="SM00184">
    <property type="entry name" value="RING"/>
    <property type="match status" value="1"/>
</dbReference>
<evidence type="ECO:0000256" key="5">
    <source>
        <dbReference type="ARBA" id="ARBA00022679"/>
    </source>
</evidence>
<evidence type="ECO:0000256" key="6">
    <source>
        <dbReference type="ARBA" id="ARBA00022723"/>
    </source>
</evidence>
<keyword evidence="15" id="KW-0436">Ligase</keyword>
<evidence type="ECO:0000256" key="12">
    <source>
        <dbReference type="PROSITE-ProRule" id="PRU00175"/>
    </source>
</evidence>
<evidence type="ECO:0000256" key="9">
    <source>
        <dbReference type="ARBA" id="ARBA00022833"/>
    </source>
</evidence>
<feature type="compositionally biased region" description="Low complexity" evidence="13">
    <location>
        <begin position="500"/>
        <end position="513"/>
    </location>
</feature>
<feature type="compositionally biased region" description="Basic and acidic residues" evidence="13">
    <location>
        <begin position="19"/>
        <end position="33"/>
    </location>
</feature>
<dbReference type="PANTHER" id="PTHR45931:SF2">
    <property type="entry name" value="E3 UBIQUITIN-PROTEIN LIGASE RNF6"/>
    <property type="match status" value="1"/>
</dbReference>
<keyword evidence="5" id="KW-0808">Transferase</keyword>
<keyword evidence="8" id="KW-0833">Ubl conjugation pathway</keyword>
<comment type="subcellular location">
    <subcellularLocation>
        <location evidence="2">Nucleus</location>
    </subcellularLocation>
</comment>
<dbReference type="GO" id="GO:0006511">
    <property type="term" value="P:ubiquitin-dependent protein catabolic process"/>
    <property type="evidence" value="ECO:0007669"/>
    <property type="project" value="TreeGrafter"/>
</dbReference>
<feature type="compositionally biased region" description="Polar residues" evidence="13">
    <location>
        <begin position="237"/>
        <end position="250"/>
    </location>
</feature>
<feature type="compositionally biased region" description="Polar residues" evidence="13">
    <location>
        <begin position="344"/>
        <end position="354"/>
    </location>
</feature>
<feature type="compositionally biased region" description="Polar residues" evidence="13">
    <location>
        <begin position="548"/>
        <end position="559"/>
    </location>
</feature>
<evidence type="ECO:0000256" key="3">
    <source>
        <dbReference type="ARBA" id="ARBA00004906"/>
    </source>
</evidence>
<name>A0A851JJ00_9PASS</name>
<feature type="compositionally biased region" description="Basic and acidic residues" evidence="13">
    <location>
        <begin position="306"/>
        <end position="319"/>
    </location>
</feature>
<proteinExistence type="inferred from homology"/>
<comment type="caution">
    <text evidence="15">The sequence shown here is derived from an EMBL/GenBank/DDBJ whole genome shotgun (WGS) entry which is preliminary data.</text>
</comment>
<dbReference type="InterPro" id="IPR001841">
    <property type="entry name" value="Znf_RING"/>
</dbReference>
<dbReference type="FunFam" id="3.30.40.10:FF:000054">
    <property type="entry name" value="E3 ubiquitin-protein ligase RLIM isoform X1"/>
    <property type="match status" value="1"/>
</dbReference>
<dbReference type="GO" id="GO:0005634">
    <property type="term" value="C:nucleus"/>
    <property type="evidence" value="ECO:0007669"/>
    <property type="project" value="UniProtKB-SubCell"/>
</dbReference>
<evidence type="ECO:0000256" key="8">
    <source>
        <dbReference type="ARBA" id="ARBA00022786"/>
    </source>
</evidence>
<evidence type="ECO:0000256" key="10">
    <source>
        <dbReference type="ARBA" id="ARBA00023242"/>
    </source>
</evidence>
<comment type="catalytic activity">
    <reaction evidence="1">
        <text>S-ubiquitinyl-[E2 ubiquitin-conjugating enzyme]-L-cysteine + [acceptor protein]-L-lysine = [E2 ubiquitin-conjugating enzyme]-L-cysteine + N(6)-ubiquitinyl-[acceptor protein]-L-lysine.</text>
        <dbReference type="EC" id="2.3.2.27"/>
    </reaction>
</comment>
<feature type="region of interest" description="Disordered" evidence="13">
    <location>
        <begin position="230"/>
        <end position="354"/>
    </location>
</feature>
<dbReference type="PANTHER" id="PTHR45931">
    <property type="entry name" value="SI:CH211-59O9.10"/>
    <property type="match status" value="1"/>
</dbReference>
<feature type="compositionally biased region" description="Polar residues" evidence="13">
    <location>
        <begin position="320"/>
        <end position="336"/>
    </location>
</feature>
<dbReference type="InterPro" id="IPR051834">
    <property type="entry name" value="RING_finger_E3_ligase"/>
</dbReference>
<feature type="region of interest" description="Disordered" evidence="13">
    <location>
        <begin position="80"/>
        <end position="105"/>
    </location>
</feature>
<evidence type="ECO:0000256" key="1">
    <source>
        <dbReference type="ARBA" id="ARBA00000900"/>
    </source>
</evidence>